<feature type="domain" description="Amine oxidase" evidence="1">
    <location>
        <begin position="10"/>
        <end position="160"/>
    </location>
</feature>
<evidence type="ECO:0000313" key="3">
    <source>
        <dbReference type="Proteomes" id="UP000229500"/>
    </source>
</evidence>
<dbReference type="PANTHER" id="PTHR42923">
    <property type="entry name" value="PROTOPORPHYRINOGEN OXIDASE"/>
    <property type="match status" value="1"/>
</dbReference>
<organism evidence="2 3">
    <name type="scientific">Candidatus Shapirobacteria bacterium CG10_big_fil_rev_8_21_14_0_10_38_14</name>
    <dbReference type="NCBI Taxonomy" id="1974483"/>
    <lineage>
        <taxon>Bacteria</taxon>
        <taxon>Candidatus Shapironibacteriota</taxon>
    </lineage>
</organism>
<dbReference type="Pfam" id="PF01593">
    <property type="entry name" value="Amino_oxidase"/>
    <property type="match status" value="1"/>
</dbReference>
<evidence type="ECO:0000259" key="1">
    <source>
        <dbReference type="Pfam" id="PF01593"/>
    </source>
</evidence>
<dbReference type="Proteomes" id="UP000229500">
    <property type="component" value="Unassembled WGS sequence"/>
</dbReference>
<dbReference type="Gene3D" id="3.50.50.60">
    <property type="entry name" value="FAD/NAD(P)-binding domain"/>
    <property type="match status" value="1"/>
</dbReference>
<protein>
    <submittedName>
        <fullName evidence="2">Oxidoreductase</fullName>
    </submittedName>
</protein>
<name>A0A2M8L5W6_9BACT</name>
<proteinExistence type="predicted"/>
<dbReference type="InterPro" id="IPR002937">
    <property type="entry name" value="Amino_oxidase"/>
</dbReference>
<dbReference type="PRINTS" id="PR00419">
    <property type="entry name" value="ADXRDTASE"/>
</dbReference>
<sequence length="185" mass="21598">MRIAIIGTGITGLTAAFKLSQKGHQITIFEKENYLGGLAAGFKKKDWSWHLEYFFHHLFTSDKAAKKLITELDLSKKLFFQRPKTSIYFRGKIAPFDSLCSLLNFPFLSFPQKIRTGLTTAYLRLTNNWQKLEKTTASQWLSKFYGQKVYQILWEPLLTGKFGEQKNQISMAWFWARIKKRSSRL</sequence>
<dbReference type="PANTHER" id="PTHR42923:SF46">
    <property type="entry name" value="AMINE OXIDASE"/>
    <property type="match status" value="1"/>
</dbReference>
<dbReference type="AlphaFoldDB" id="A0A2M8L5W6"/>
<gene>
    <name evidence="2" type="ORF">COU96_00880</name>
</gene>
<reference evidence="3" key="1">
    <citation type="submission" date="2017-09" db="EMBL/GenBank/DDBJ databases">
        <title>Depth-based differentiation of microbial function through sediment-hosted aquifers and enrichment of novel symbionts in the deep terrestrial subsurface.</title>
        <authorList>
            <person name="Probst A.J."/>
            <person name="Ladd B."/>
            <person name="Jarett J.K."/>
            <person name="Geller-Mcgrath D.E."/>
            <person name="Sieber C.M.K."/>
            <person name="Emerson J.B."/>
            <person name="Anantharaman K."/>
            <person name="Thomas B.C."/>
            <person name="Malmstrom R."/>
            <person name="Stieglmeier M."/>
            <person name="Klingl A."/>
            <person name="Woyke T."/>
            <person name="Ryan C.M."/>
            <person name="Banfield J.F."/>
        </authorList>
    </citation>
    <scope>NUCLEOTIDE SEQUENCE [LARGE SCALE GENOMIC DNA]</scope>
</reference>
<dbReference type="GO" id="GO:0016491">
    <property type="term" value="F:oxidoreductase activity"/>
    <property type="evidence" value="ECO:0007669"/>
    <property type="project" value="InterPro"/>
</dbReference>
<feature type="non-terminal residue" evidence="2">
    <location>
        <position position="185"/>
    </location>
</feature>
<dbReference type="InterPro" id="IPR050464">
    <property type="entry name" value="Zeta_carotene_desat/Oxidored"/>
</dbReference>
<evidence type="ECO:0000313" key="2">
    <source>
        <dbReference type="EMBL" id="PJE69231.1"/>
    </source>
</evidence>
<dbReference type="InterPro" id="IPR036188">
    <property type="entry name" value="FAD/NAD-bd_sf"/>
</dbReference>
<accession>A0A2M8L5W6</accession>
<comment type="caution">
    <text evidence="2">The sequence shown here is derived from an EMBL/GenBank/DDBJ whole genome shotgun (WGS) entry which is preliminary data.</text>
</comment>
<dbReference type="EMBL" id="PFEL01000041">
    <property type="protein sequence ID" value="PJE69231.1"/>
    <property type="molecule type" value="Genomic_DNA"/>
</dbReference>
<dbReference type="SUPFAM" id="SSF51905">
    <property type="entry name" value="FAD/NAD(P)-binding domain"/>
    <property type="match status" value="1"/>
</dbReference>